<sequence length="237" mass="27416">MFASQHPVISQKGDLHLLKSGEYADVKVSFHGITLQLHRCILSRCSWFKDKLATFHYNDGIEIKLVGFSPSLIRTLIRFIYTAGQEPYPLVFIISHFPFMPKKHHSSMKLANMTTELCHEDLRPDDDKFDYKLHAELYNMGTFFKLPDFKAALIDMGVNYLSKDVRGYKKRPRKFPQAKIDRLLAAVWIAYSSTAADQAPLRDMYVHFFTECFESQGGKGSHDYPYEDNCNRTCHCD</sequence>
<dbReference type="EMBL" id="JAQQWM010000009">
    <property type="protein sequence ID" value="KAK8045949.1"/>
    <property type="molecule type" value="Genomic_DNA"/>
</dbReference>
<dbReference type="PROSITE" id="PS50097">
    <property type="entry name" value="BTB"/>
    <property type="match status" value="1"/>
</dbReference>
<evidence type="ECO:0000313" key="2">
    <source>
        <dbReference type="EMBL" id="KAK8045949.1"/>
    </source>
</evidence>
<name>A0ABR1TJP8_9PEZI</name>
<feature type="domain" description="BTB" evidence="1">
    <location>
        <begin position="24"/>
        <end position="82"/>
    </location>
</feature>
<dbReference type="Proteomes" id="UP001446871">
    <property type="component" value="Unassembled WGS sequence"/>
</dbReference>
<dbReference type="InterPro" id="IPR000210">
    <property type="entry name" value="BTB/POZ_dom"/>
</dbReference>
<dbReference type="SUPFAM" id="SSF54695">
    <property type="entry name" value="POZ domain"/>
    <property type="match status" value="1"/>
</dbReference>
<protein>
    <recommendedName>
        <fullName evidence="1">BTB domain-containing protein</fullName>
    </recommendedName>
</protein>
<dbReference type="Pfam" id="PF00651">
    <property type="entry name" value="BTB"/>
    <property type="match status" value="1"/>
</dbReference>
<evidence type="ECO:0000259" key="1">
    <source>
        <dbReference type="PROSITE" id="PS50097"/>
    </source>
</evidence>
<comment type="caution">
    <text evidence="2">The sequence shown here is derived from an EMBL/GenBank/DDBJ whole genome shotgun (WGS) entry which is preliminary data.</text>
</comment>
<dbReference type="InterPro" id="IPR011333">
    <property type="entry name" value="SKP1/BTB/POZ_sf"/>
</dbReference>
<dbReference type="Gene3D" id="3.30.710.10">
    <property type="entry name" value="Potassium Channel Kv1.1, Chain A"/>
    <property type="match status" value="1"/>
</dbReference>
<reference evidence="2 3" key="1">
    <citation type="submission" date="2023-01" db="EMBL/GenBank/DDBJ databases">
        <title>Analysis of 21 Apiospora genomes using comparative genomics revels a genus with tremendous synthesis potential of carbohydrate active enzymes and secondary metabolites.</title>
        <authorList>
            <person name="Sorensen T."/>
        </authorList>
    </citation>
    <scope>NUCLEOTIDE SEQUENCE [LARGE SCALE GENOMIC DNA]</scope>
    <source>
        <strain evidence="2 3">CBS 83171</strain>
    </source>
</reference>
<evidence type="ECO:0000313" key="3">
    <source>
        <dbReference type="Proteomes" id="UP001446871"/>
    </source>
</evidence>
<organism evidence="2 3">
    <name type="scientific">Apiospora saccharicola</name>
    <dbReference type="NCBI Taxonomy" id="335842"/>
    <lineage>
        <taxon>Eukaryota</taxon>
        <taxon>Fungi</taxon>
        <taxon>Dikarya</taxon>
        <taxon>Ascomycota</taxon>
        <taxon>Pezizomycotina</taxon>
        <taxon>Sordariomycetes</taxon>
        <taxon>Xylariomycetidae</taxon>
        <taxon>Amphisphaeriales</taxon>
        <taxon>Apiosporaceae</taxon>
        <taxon>Apiospora</taxon>
    </lineage>
</organism>
<accession>A0ABR1TJP8</accession>
<proteinExistence type="predicted"/>
<gene>
    <name evidence="2" type="ORF">PG996_014013</name>
</gene>
<keyword evidence="3" id="KW-1185">Reference proteome</keyword>